<feature type="transmembrane region" description="Helical" evidence="6">
    <location>
        <begin position="263"/>
        <end position="285"/>
    </location>
</feature>
<dbReference type="SUPFAM" id="SSF103473">
    <property type="entry name" value="MFS general substrate transporter"/>
    <property type="match status" value="1"/>
</dbReference>
<evidence type="ECO:0000256" key="2">
    <source>
        <dbReference type="ARBA" id="ARBA00022448"/>
    </source>
</evidence>
<feature type="transmembrane region" description="Helical" evidence="6">
    <location>
        <begin position="131"/>
        <end position="149"/>
    </location>
</feature>
<organism evidence="9">
    <name type="scientific">Schizophyllum commune (strain H4-8 / FGSC 9210)</name>
    <name type="common">Split gill fungus</name>
    <dbReference type="NCBI Taxonomy" id="578458"/>
    <lineage>
        <taxon>Eukaryota</taxon>
        <taxon>Fungi</taxon>
        <taxon>Dikarya</taxon>
        <taxon>Basidiomycota</taxon>
        <taxon>Agaricomycotina</taxon>
        <taxon>Agaricomycetes</taxon>
        <taxon>Agaricomycetidae</taxon>
        <taxon>Agaricales</taxon>
        <taxon>Schizophyllaceae</taxon>
        <taxon>Schizophyllum</taxon>
    </lineage>
</organism>
<dbReference type="GO" id="GO:0005886">
    <property type="term" value="C:plasma membrane"/>
    <property type="evidence" value="ECO:0007669"/>
    <property type="project" value="TreeGrafter"/>
</dbReference>
<keyword evidence="5 6" id="KW-0472">Membrane</keyword>
<feature type="transmembrane region" description="Helical" evidence="6">
    <location>
        <begin position="73"/>
        <end position="94"/>
    </location>
</feature>
<feature type="transmembrane region" description="Helical" evidence="6">
    <location>
        <begin position="329"/>
        <end position="351"/>
    </location>
</feature>
<proteinExistence type="predicted"/>
<dbReference type="KEGG" id="scm:SCHCO_02669459"/>
<feature type="transmembrane region" description="Helical" evidence="6">
    <location>
        <begin position="101"/>
        <end position="125"/>
    </location>
</feature>
<dbReference type="HOGENOM" id="CLU_001265_0_1_1"/>
<dbReference type="FunCoup" id="D8Q9T3">
    <property type="interactions" value="70"/>
</dbReference>
<keyword evidence="2" id="KW-0813">Transport</keyword>
<dbReference type="RefSeq" id="XP_003030621.1">
    <property type="nucleotide sequence ID" value="XM_003030575.1"/>
</dbReference>
<dbReference type="PANTHER" id="PTHR43791:SF46">
    <property type="entry name" value="MAJOR FACILITATOR SUPERFAMILY (MFS) PROFILE DOMAIN-CONTAINING PROTEIN-RELATED"/>
    <property type="match status" value="1"/>
</dbReference>
<dbReference type="Pfam" id="PF07690">
    <property type="entry name" value="MFS_1"/>
    <property type="match status" value="1"/>
</dbReference>
<feature type="domain" description="Major facilitator superfamily (MFS) profile" evidence="7">
    <location>
        <begin position="35"/>
        <end position="450"/>
    </location>
</feature>
<feature type="transmembrane region" description="Helical" evidence="6">
    <location>
        <begin position="421"/>
        <end position="445"/>
    </location>
</feature>
<dbReference type="FunFam" id="1.20.1250.20:FF:000034">
    <property type="entry name" value="MFS general substrate transporter"/>
    <property type="match status" value="1"/>
</dbReference>
<dbReference type="InterPro" id="IPR020846">
    <property type="entry name" value="MFS_dom"/>
</dbReference>
<evidence type="ECO:0000256" key="4">
    <source>
        <dbReference type="ARBA" id="ARBA00022989"/>
    </source>
</evidence>
<keyword evidence="3 6" id="KW-0812">Transmembrane</keyword>
<evidence type="ECO:0000259" key="7">
    <source>
        <dbReference type="PROSITE" id="PS50850"/>
    </source>
</evidence>
<evidence type="ECO:0000313" key="8">
    <source>
        <dbReference type="EMBL" id="EFI95718.1"/>
    </source>
</evidence>
<protein>
    <recommendedName>
        <fullName evidence="7">Major facilitator superfamily (MFS) profile domain-containing protein</fullName>
    </recommendedName>
</protein>
<evidence type="ECO:0000313" key="9">
    <source>
        <dbReference type="Proteomes" id="UP000007431"/>
    </source>
</evidence>
<accession>D8Q9T3</accession>
<feature type="transmembrane region" description="Helical" evidence="6">
    <location>
        <begin position="35"/>
        <end position="53"/>
    </location>
</feature>
<dbReference type="Proteomes" id="UP000007431">
    <property type="component" value="Unassembled WGS sequence"/>
</dbReference>
<comment type="subcellular location">
    <subcellularLocation>
        <location evidence="1">Membrane</location>
        <topology evidence="1">Multi-pass membrane protein</topology>
    </subcellularLocation>
</comment>
<feature type="transmembrane region" description="Helical" evidence="6">
    <location>
        <begin position="390"/>
        <end position="409"/>
    </location>
</feature>
<sequence length="476" mass="53184">MSSLSSIDRKDASVDAASVPALDAARVMRKIDLHVLPYICVMYTLAFLDRVNISNAVLFGLKDDLKLVGNQYSVALVIFFVPYILCEVPSNIFMKRLRPHVWLSICMFGFGLVTMLQGFVFNWGGLMTTRWFLGVFEAGMFPGCFYLLAMWYRREEAQKRYTFFFCSTTLAGAFGGLLASAIGKMDGLRGYRGWRWVFIIEGLVTAVVAIAWFFLLPDFPEESKFLTDEEKEWVRTRLSQDVGESEIEEKTTWRDALKVIGDYKVMVGALMYFGLIVPGYGYAYFAPTIISGFGYTTIRTQLLSVPPWAGAFVFAMCMAFASDIVRHRAAFAFAACGVCVIGFAVLLAHPASTNSQYGALFLAAAGAYTAMPLVVCWFNTNLAGHTRRGVGSAWQVAFGNIGGIVASFAFPDTDKPRFFKGYGLCLAFSAFTMIMICVYVSVLAWENRRRARSNDADDEKAKLRKGDLAVDYRYMY</sequence>
<feature type="transmembrane region" description="Helical" evidence="6">
    <location>
        <begin position="161"/>
        <end position="182"/>
    </location>
</feature>
<dbReference type="InParanoid" id="D8Q9T3"/>
<reference evidence="8 9" key="1">
    <citation type="journal article" date="2010" name="Nat. Biotechnol.">
        <title>Genome sequence of the model mushroom Schizophyllum commune.</title>
        <authorList>
            <person name="Ohm R.A."/>
            <person name="de Jong J.F."/>
            <person name="Lugones L.G."/>
            <person name="Aerts A."/>
            <person name="Kothe E."/>
            <person name="Stajich J.E."/>
            <person name="de Vries R.P."/>
            <person name="Record E."/>
            <person name="Levasseur A."/>
            <person name="Baker S.E."/>
            <person name="Bartholomew K.A."/>
            <person name="Coutinho P.M."/>
            <person name="Erdmann S."/>
            <person name="Fowler T.J."/>
            <person name="Gathman A.C."/>
            <person name="Lombard V."/>
            <person name="Henrissat B."/>
            <person name="Knabe N."/>
            <person name="Kuees U."/>
            <person name="Lilly W.W."/>
            <person name="Lindquist E."/>
            <person name="Lucas S."/>
            <person name="Magnuson J.K."/>
            <person name="Piumi F."/>
            <person name="Raudaskoski M."/>
            <person name="Salamov A."/>
            <person name="Schmutz J."/>
            <person name="Schwarze F.W.M.R."/>
            <person name="vanKuyk P.A."/>
            <person name="Horton J.S."/>
            <person name="Grigoriev I.V."/>
            <person name="Woesten H.A.B."/>
        </authorList>
    </citation>
    <scope>NUCLEOTIDE SEQUENCE [LARGE SCALE GENOMIC DNA]</scope>
    <source>
        <strain evidence="9">H4-8 / FGSC 9210</strain>
    </source>
</reference>
<feature type="transmembrane region" description="Helical" evidence="6">
    <location>
        <begin position="194"/>
        <end position="216"/>
    </location>
</feature>
<feature type="transmembrane region" description="Helical" evidence="6">
    <location>
        <begin position="357"/>
        <end position="378"/>
    </location>
</feature>
<dbReference type="InterPro" id="IPR036259">
    <property type="entry name" value="MFS_trans_sf"/>
</dbReference>
<evidence type="ECO:0000256" key="1">
    <source>
        <dbReference type="ARBA" id="ARBA00004141"/>
    </source>
</evidence>
<dbReference type="OrthoDB" id="2985014at2759"/>
<dbReference type="Gene3D" id="1.20.1250.20">
    <property type="entry name" value="MFS general substrate transporter like domains"/>
    <property type="match status" value="2"/>
</dbReference>
<evidence type="ECO:0000256" key="5">
    <source>
        <dbReference type="ARBA" id="ARBA00023136"/>
    </source>
</evidence>
<feature type="transmembrane region" description="Helical" evidence="6">
    <location>
        <begin position="305"/>
        <end position="322"/>
    </location>
</feature>
<keyword evidence="9" id="KW-1185">Reference proteome</keyword>
<dbReference type="OMA" id="GFTTMMQ"/>
<dbReference type="eggNOG" id="KOG2533">
    <property type="taxonomic scope" value="Eukaryota"/>
</dbReference>
<dbReference type="AlphaFoldDB" id="D8Q9T3"/>
<evidence type="ECO:0000256" key="6">
    <source>
        <dbReference type="SAM" id="Phobius"/>
    </source>
</evidence>
<dbReference type="GeneID" id="9591604"/>
<name>D8Q9T3_SCHCM</name>
<dbReference type="FunFam" id="1.20.1250.20:FF:000068">
    <property type="entry name" value="MFS general substrate transporter"/>
    <property type="match status" value="1"/>
</dbReference>
<dbReference type="VEuPathDB" id="FungiDB:SCHCODRAFT_02669459"/>
<dbReference type="EMBL" id="GL377308">
    <property type="protein sequence ID" value="EFI95718.1"/>
    <property type="molecule type" value="Genomic_DNA"/>
</dbReference>
<keyword evidence="4 6" id="KW-1133">Transmembrane helix</keyword>
<gene>
    <name evidence="8" type="ORF">SCHCODRAFT_257747</name>
</gene>
<dbReference type="PROSITE" id="PS50850">
    <property type="entry name" value="MFS"/>
    <property type="match status" value="1"/>
</dbReference>
<dbReference type="PANTHER" id="PTHR43791">
    <property type="entry name" value="PERMEASE-RELATED"/>
    <property type="match status" value="1"/>
</dbReference>
<evidence type="ECO:0000256" key="3">
    <source>
        <dbReference type="ARBA" id="ARBA00022692"/>
    </source>
</evidence>
<dbReference type="InterPro" id="IPR011701">
    <property type="entry name" value="MFS"/>
</dbReference>
<dbReference type="GO" id="GO:0022857">
    <property type="term" value="F:transmembrane transporter activity"/>
    <property type="evidence" value="ECO:0007669"/>
    <property type="project" value="InterPro"/>
</dbReference>